<proteinExistence type="predicted"/>
<protein>
    <submittedName>
        <fullName evidence="1">Uncharacterized protein</fullName>
    </submittedName>
</protein>
<evidence type="ECO:0000313" key="1">
    <source>
        <dbReference type="EMBL" id="MBD2533734.1"/>
    </source>
</evidence>
<reference evidence="1 2" key="1">
    <citation type="journal article" date="2020" name="ISME J.">
        <title>Comparative genomics reveals insights into cyanobacterial evolution and habitat adaptation.</title>
        <authorList>
            <person name="Chen M.Y."/>
            <person name="Teng W.K."/>
            <person name="Zhao L."/>
            <person name="Hu C.X."/>
            <person name="Zhou Y.K."/>
            <person name="Han B.P."/>
            <person name="Song L.R."/>
            <person name="Shu W.S."/>
        </authorList>
    </citation>
    <scope>NUCLEOTIDE SEQUENCE [LARGE SCALE GENOMIC DNA]</scope>
    <source>
        <strain evidence="1 2">FACHB-838</strain>
    </source>
</reference>
<sequence length="231" mass="26261">MSNTGRKKKLASFNCDQRKWEQFITCCNSKGTTATATLLEFIDLYLGDSQDKIDAIGGNDLDERLDLKIKASVEKYLAVSNKNHSSHHNETIRAICERLDKLESEFSNESNSNQTTAIDNLANLEQKVEKMYARMTQLAEAIIKIQDYLNNQQKRGQKSYYNNSSFKAHTPRMQPLTEEGLASRLGVSEETVRKERIKLPPPLFVAWCKSKDRAGLGWEFNENTGLYQPAS</sequence>
<accession>A0ABR8DWX0</accession>
<evidence type="ECO:0000313" key="2">
    <source>
        <dbReference type="Proteomes" id="UP000623440"/>
    </source>
</evidence>
<comment type="caution">
    <text evidence="1">The sequence shown here is derived from an EMBL/GenBank/DDBJ whole genome shotgun (WGS) entry which is preliminary data.</text>
</comment>
<dbReference type="RefSeq" id="WP_190944287.1">
    <property type="nucleotide sequence ID" value="NZ_JACJSI010000111.1"/>
</dbReference>
<dbReference type="EMBL" id="JACJSI010000111">
    <property type="protein sequence ID" value="MBD2533734.1"/>
    <property type="molecule type" value="Genomic_DNA"/>
</dbReference>
<gene>
    <name evidence="1" type="ORF">H6G97_30940</name>
</gene>
<dbReference type="Proteomes" id="UP000623440">
    <property type="component" value="Unassembled WGS sequence"/>
</dbReference>
<organism evidence="1 2">
    <name type="scientific">Nostoc flagelliforme FACHB-838</name>
    <dbReference type="NCBI Taxonomy" id="2692904"/>
    <lineage>
        <taxon>Bacteria</taxon>
        <taxon>Bacillati</taxon>
        <taxon>Cyanobacteriota</taxon>
        <taxon>Cyanophyceae</taxon>
        <taxon>Nostocales</taxon>
        <taxon>Nostocaceae</taxon>
        <taxon>Nostoc</taxon>
    </lineage>
</organism>
<name>A0ABR8DWX0_9NOSO</name>
<keyword evidence="2" id="KW-1185">Reference proteome</keyword>